<keyword evidence="2" id="KW-0175">Coiled coil</keyword>
<dbReference type="Proteomes" id="UP001595420">
    <property type="component" value="Unassembled WGS sequence"/>
</dbReference>
<feature type="region of interest" description="Disordered" evidence="3">
    <location>
        <begin position="352"/>
        <end position="378"/>
    </location>
</feature>
<evidence type="ECO:0000256" key="4">
    <source>
        <dbReference type="SAM" id="Phobius"/>
    </source>
</evidence>
<evidence type="ECO:0000256" key="3">
    <source>
        <dbReference type="SAM" id="MobiDB-lite"/>
    </source>
</evidence>
<evidence type="ECO:0000313" key="8">
    <source>
        <dbReference type="EMBL" id="MFC3003576.1"/>
    </source>
</evidence>
<evidence type="ECO:0000256" key="2">
    <source>
        <dbReference type="SAM" id="Coils"/>
    </source>
</evidence>
<comment type="similarity">
    <text evidence="1">Belongs to the membrane fusion protein (MFP) (TC 8.A.1) family.</text>
</comment>
<dbReference type="NCBIfam" id="TIGR01730">
    <property type="entry name" value="RND_mfp"/>
    <property type="match status" value="1"/>
</dbReference>
<comment type="caution">
    <text evidence="8">The sequence shown here is derived from an EMBL/GenBank/DDBJ whole genome shotgun (WGS) entry which is preliminary data.</text>
</comment>
<evidence type="ECO:0000259" key="7">
    <source>
        <dbReference type="Pfam" id="PF25989"/>
    </source>
</evidence>
<dbReference type="PANTHER" id="PTHR30469:SF11">
    <property type="entry name" value="BLL4320 PROTEIN"/>
    <property type="match status" value="1"/>
</dbReference>
<dbReference type="InterPro" id="IPR058625">
    <property type="entry name" value="MdtA-like_BSH"/>
</dbReference>
<feature type="compositionally biased region" description="Low complexity" evidence="3">
    <location>
        <begin position="356"/>
        <end position="366"/>
    </location>
</feature>
<feature type="coiled-coil region" evidence="2">
    <location>
        <begin position="116"/>
        <end position="167"/>
    </location>
</feature>
<sequence length="378" mass="39515">MTDPQPDHGRVRRGAALAGGVAILAAAGLGAWLLWPAAEQQAAPAPPPTPVVLATAQSTRLVREVPALGTILATSSVRLAAEITGRVTSLPFEEGAEVAEGELLVTLDPGPAEAEFRAAQAEAAELEQQLSRSSRLARGGFAPRGDVADLRQRLAGAEARAAAAESRLSQSRILAPFAGRLGLKEVSIGTLVQPGTPLVALDAVDPIDLRLAVPERDAARIAEGAAVQATSTAIPGRVFEGRVRIVVPRVDPVLRTVQVEARLPNEDRALRPGMLMQVRVAAEVVEQAVTVPPRAVVLQGPEHFVFRVADGIAQRTPVRIGQRLPQRMEIQEGLAAGDQVVLEGLQGLQDGARVQAAPADPATPAAEPEPVPGPVARR</sequence>
<dbReference type="InterPro" id="IPR058792">
    <property type="entry name" value="Beta-barrel_RND_2"/>
</dbReference>
<dbReference type="PANTHER" id="PTHR30469">
    <property type="entry name" value="MULTIDRUG RESISTANCE PROTEIN MDTA"/>
    <property type="match status" value="1"/>
</dbReference>
<keyword evidence="4" id="KW-1133">Transmembrane helix</keyword>
<evidence type="ECO:0000256" key="1">
    <source>
        <dbReference type="ARBA" id="ARBA00009477"/>
    </source>
</evidence>
<keyword evidence="4" id="KW-0812">Transmembrane</keyword>
<proteinExistence type="inferred from homology"/>
<feature type="transmembrane region" description="Helical" evidence="4">
    <location>
        <begin position="15"/>
        <end position="35"/>
    </location>
</feature>
<dbReference type="RefSeq" id="WP_216840025.1">
    <property type="nucleotide sequence ID" value="NZ_JAFNJS010000012.1"/>
</dbReference>
<feature type="domain" description="YknX-like C-terminal permuted SH3-like" evidence="7">
    <location>
        <begin position="288"/>
        <end position="355"/>
    </location>
</feature>
<dbReference type="InterPro" id="IPR058637">
    <property type="entry name" value="YknX-like_C"/>
</dbReference>
<dbReference type="EMBL" id="JBHRSB010000012">
    <property type="protein sequence ID" value="MFC3003576.1"/>
    <property type="molecule type" value="Genomic_DNA"/>
</dbReference>
<dbReference type="Pfam" id="PF25917">
    <property type="entry name" value="BSH_RND"/>
    <property type="match status" value="1"/>
</dbReference>
<evidence type="ECO:0000259" key="6">
    <source>
        <dbReference type="Pfam" id="PF25954"/>
    </source>
</evidence>
<feature type="domain" description="Multidrug resistance protein MdtA-like barrel-sandwich hybrid" evidence="5">
    <location>
        <begin position="77"/>
        <end position="197"/>
    </location>
</feature>
<dbReference type="InterPro" id="IPR006311">
    <property type="entry name" value="TAT_signal"/>
</dbReference>
<reference evidence="9" key="1">
    <citation type="journal article" date="2019" name="Int. J. Syst. Evol. Microbiol.">
        <title>The Global Catalogue of Microorganisms (GCM) 10K type strain sequencing project: providing services to taxonomists for standard genome sequencing and annotation.</title>
        <authorList>
            <consortium name="The Broad Institute Genomics Platform"/>
            <consortium name="The Broad Institute Genome Sequencing Center for Infectious Disease"/>
            <person name="Wu L."/>
            <person name="Ma J."/>
        </authorList>
    </citation>
    <scope>NUCLEOTIDE SEQUENCE [LARGE SCALE GENOMIC DNA]</scope>
    <source>
        <strain evidence="9">CGMCC 1.16855</strain>
    </source>
</reference>
<accession>A0ABV7C329</accession>
<gene>
    <name evidence="8" type="ORF">ACFOD3_27030</name>
</gene>
<evidence type="ECO:0000313" key="9">
    <source>
        <dbReference type="Proteomes" id="UP001595420"/>
    </source>
</evidence>
<organism evidence="8 9">
    <name type="scientific">Falsiroseomonas tokyonensis</name>
    <dbReference type="NCBI Taxonomy" id="430521"/>
    <lineage>
        <taxon>Bacteria</taxon>
        <taxon>Pseudomonadati</taxon>
        <taxon>Pseudomonadota</taxon>
        <taxon>Alphaproteobacteria</taxon>
        <taxon>Acetobacterales</taxon>
        <taxon>Roseomonadaceae</taxon>
        <taxon>Falsiroseomonas</taxon>
    </lineage>
</organism>
<feature type="compositionally biased region" description="Pro residues" evidence="3">
    <location>
        <begin position="367"/>
        <end position="378"/>
    </location>
</feature>
<dbReference type="Pfam" id="PF25954">
    <property type="entry name" value="Beta-barrel_RND_2"/>
    <property type="match status" value="1"/>
</dbReference>
<name>A0ABV7C329_9PROT</name>
<feature type="domain" description="CusB-like beta-barrel" evidence="6">
    <location>
        <begin position="209"/>
        <end position="283"/>
    </location>
</feature>
<keyword evidence="4" id="KW-0472">Membrane</keyword>
<protein>
    <submittedName>
        <fullName evidence="8">Efflux RND transporter periplasmic adaptor subunit</fullName>
    </submittedName>
</protein>
<keyword evidence="9" id="KW-1185">Reference proteome</keyword>
<dbReference type="Pfam" id="PF25989">
    <property type="entry name" value="YknX_C"/>
    <property type="match status" value="1"/>
</dbReference>
<dbReference type="PROSITE" id="PS51318">
    <property type="entry name" value="TAT"/>
    <property type="match status" value="1"/>
</dbReference>
<dbReference type="InterPro" id="IPR006143">
    <property type="entry name" value="RND_pump_MFP"/>
</dbReference>
<evidence type="ECO:0000259" key="5">
    <source>
        <dbReference type="Pfam" id="PF25917"/>
    </source>
</evidence>